<dbReference type="Gene3D" id="3.40.50.300">
    <property type="entry name" value="P-loop containing nucleotide triphosphate hydrolases"/>
    <property type="match status" value="1"/>
</dbReference>
<dbReference type="EC" id="3.6.4.12" evidence="10"/>
<evidence type="ECO:0000256" key="4">
    <source>
        <dbReference type="ARBA" id="ARBA00022741"/>
    </source>
</evidence>
<evidence type="ECO:0000256" key="5">
    <source>
        <dbReference type="ARBA" id="ARBA00022801"/>
    </source>
</evidence>
<keyword evidence="10" id="KW-0234">DNA repair</keyword>
<accession>A0A6P6XJL9</accession>
<dbReference type="GO" id="GO:0006310">
    <property type="term" value="P:DNA recombination"/>
    <property type="evidence" value="ECO:0007669"/>
    <property type="project" value="UniProtKB-KW"/>
</dbReference>
<name>A0A6P6XJL9_DERPT</name>
<keyword evidence="13" id="KW-1185">Reference proteome</keyword>
<evidence type="ECO:0000256" key="7">
    <source>
        <dbReference type="ARBA" id="ARBA00022840"/>
    </source>
</evidence>
<dbReference type="GO" id="GO:0005524">
    <property type="term" value="F:ATP binding"/>
    <property type="evidence" value="ECO:0007669"/>
    <property type="project" value="UniProtKB-KW"/>
</dbReference>
<dbReference type="Pfam" id="PF06068">
    <property type="entry name" value="TIP49"/>
    <property type="match status" value="1"/>
</dbReference>
<dbReference type="GO" id="GO:0006281">
    <property type="term" value="P:DNA repair"/>
    <property type="evidence" value="ECO:0007669"/>
    <property type="project" value="UniProtKB-KW"/>
</dbReference>
<keyword evidence="5 10" id="KW-0378">Hydrolase</keyword>
<keyword evidence="10" id="KW-0804">Transcription</keyword>
<dbReference type="CDD" id="cd00009">
    <property type="entry name" value="AAA"/>
    <property type="match status" value="1"/>
</dbReference>
<dbReference type="RefSeq" id="XP_027193597.1">
    <property type="nucleotide sequence ID" value="XM_027337796.1"/>
</dbReference>
<dbReference type="Gene3D" id="2.40.50.360">
    <property type="entry name" value="RuvB-like helicase, domain II"/>
    <property type="match status" value="1"/>
</dbReference>
<dbReference type="SUPFAM" id="SSF50249">
    <property type="entry name" value="Nucleic acid-binding proteins"/>
    <property type="match status" value="1"/>
</dbReference>
<keyword evidence="11" id="KW-0175">Coiled coil</keyword>
<evidence type="ECO:0000256" key="6">
    <source>
        <dbReference type="ARBA" id="ARBA00022806"/>
    </source>
</evidence>
<comment type="function">
    <text evidence="1 10">Proposed core component of the chromatin remodeling Ino80 complex which is involved in transcriptional regulation, DNA replication and probably DNA repair.</text>
</comment>
<dbReference type="GO" id="GO:0005634">
    <property type="term" value="C:nucleus"/>
    <property type="evidence" value="ECO:0007669"/>
    <property type="project" value="UniProtKB-SubCell"/>
</dbReference>
<gene>
    <name evidence="14" type="primary">LOC113788332</name>
</gene>
<dbReference type="GO" id="GO:0006325">
    <property type="term" value="P:chromatin organization"/>
    <property type="evidence" value="ECO:0007669"/>
    <property type="project" value="UniProtKB-KW"/>
</dbReference>
<evidence type="ECO:0000256" key="9">
    <source>
        <dbReference type="ARBA" id="ARBA00023242"/>
    </source>
</evidence>
<dbReference type="SMART" id="SM00382">
    <property type="entry name" value="AAA"/>
    <property type="match status" value="1"/>
</dbReference>
<sequence length="699" mass="79051">MKNDKIDEWNESTEEIASMINTAMNKLTDVTRSTWNPDFTLEDCENLLIQRLGETNAYLTVLQERQHELEKTQHEVQKQKEELNYLYDESQNAICKFDNDADHYHETKTKYQKLIKTINQRRKQIEDEKNNFEKKLENVHTKLELLEKCSNMYYPVLSTSDYIKNNKLHKSSITVSEQQDETWNQLYRLFDWNVDSITKETLSDLKDTNTTNADIKKLKPKLAVSNSRSSGIINQFKYMLESGHISSLWNRSEIHASSCHSHVKGLGVNSNLEIESSLVCGLVGQHESRISLALIEDLILSQKFSGRAILLAGPPGTGKTALALGLCKALGTKIPFCTVSPAELYSQEVKKTEVLNEYLRRVTRVRIKVTKHIYEGELIDLHLEESREFPNQSSNIITAIVVTLKAAAGTLTAKFPPSIHKEFIREKINIGDVVHIQAESCLVRRVGAFNSNHSAIDLEFDNFVPLPTGQVYKKREIVQDLTLHDLDRANGQPTSMGELSSILSSLQAPKKTEITNKLRAEVDKMVQNYVEEGNCEIIPGVLFIDEAHNLDIHCFAYLHKIIESANSPTIILATNKGMEPVNDPYNNHKSSNELSPHGIPFDFLDRCLIIPTNPITIEDAIEIIQIRANEENTKLEPEALSKLAEICVKTSLRHAIQMLSPALMAAKIRGSEIVDLSDVLNVTNLFSSAEESVQFLKNN</sequence>
<keyword evidence="4 10" id="KW-0547">Nucleotide-binding</keyword>
<evidence type="ECO:0000256" key="3">
    <source>
        <dbReference type="ARBA" id="ARBA00007519"/>
    </source>
</evidence>
<evidence type="ECO:0000259" key="12">
    <source>
        <dbReference type="SMART" id="SM00382"/>
    </source>
</evidence>
<comment type="similarity">
    <text evidence="3 10">Belongs to the RuvB family.</text>
</comment>
<dbReference type="GO" id="GO:0016787">
    <property type="term" value="F:hydrolase activity"/>
    <property type="evidence" value="ECO:0007669"/>
    <property type="project" value="UniProtKB-KW"/>
</dbReference>
<dbReference type="SUPFAM" id="SSF52540">
    <property type="entry name" value="P-loop containing nucleoside triphosphate hydrolases"/>
    <property type="match status" value="1"/>
</dbReference>
<evidence type="ECO:0000313" key="13">
    <source>
        <dbReference type="Proteomes" id="UP000515146"/>
    </source>
</evidence>
<dbReference type="InParanoid" id="A0A6P6XJL9"/>
<dbReference type="InterPro" id="IPR042487">
    <property type="entry name" value="RuvBL1/2_DNA/RNA_bd_dom"/>
</dbReference>
<keyword evidence="8" id="KW-0233">DNA recombination</keyword>
<keyword evidence="9 10" id="KW-0539">Nucleus</keyword>
<dbReference type="InterPro" id="IPR010339">
    <property type="entry name" value="TIP49_P-loop"/>
</dbReference>
<dbReference type="Gene3D" id="1.10.8.60">
    <property type="match status" value="1"/>
</dbReference>
<comment type="subcellular location">
    <subcellularLocation>
        <location evidence="2 10">Nucleus</location>
    </subcellularLocation>
</comment>
<evidence type="ECO:0000256" key="2">
    <source>
        <dbReference type="ARBA" id="ARBA00004123"/>
    </source>
</evidence>
<comment type="catalytic activity">
    <reaction evidence="10">
        <text>ATP + H2O = ADP + phosphate + H(+)</text>
        <dbReference type="Rhea" id="RHEA:13065"/>
        <dbReference type="ChEBI" id="CHEBI:15377"/>
        <dbReference type="ChEBI" id="CHEBI:15378"/>
        <dbReference type="ChEBI" id="CHEBI:30616"/>
        <dbReference type="ChEBI" id="CHEBI:43474"/>
        <dbReference type="ChEBI" id="CHEBI:456216"/>
        <dbReference type="EC" id="3.6.4.12"/>
    </reaction>
</comment>
<dbReference type="InterPro" id="IPR003593">
    <property type="entry name" value="AAA+_ATPase"/>
</dbReference>
<feature type="domain" description="AAA+ ATPase" evidence="12">
    <location>
        <begin position="305"/>
        <end position="622"/>
    </location>
</feature>
<keyword evidence="7 10" id="KW-0067">ATP-binding</keyword>
<evidence type="ECO:0000313" key="14">
    <source>
        <dbReference type="RefSeq" id="XP_027193597.1"/>
    </source>
</evidence>
<evidence type="ECO:0000256" key="1">
    <source>
        <dbReference type="ARBA" id="ARBA00002300"/>
    </source>
</evidence>
<feature type="coiled-coil region" evidence="11">
    <location>
        <begin position="62"/>
        <end position="149"/>
    </location>
</feature>
<dbReference type="InterPro" id="IPR012340">
    <property type="entry name" value="NA-bd_OB-fold"/>
</dbReference>
<organism evidence="13 14">
    <name type="scientific">Dermatophagoides pteronyssinus</name>
    <name type="common">European house dust mite</name>
    <dbReference type="NCBI Taxonomy" id="6956"/>
    <lineage>
        <taxon>Eukaryota</taxon>
        <taxon>Metazoa</taxon>
        <taxon>Ecdysozoa</taxon>
        <taxon>Arthropoda</taxon>
        <taxon>Chelicerata</taxon>
        <taxon>Arachnida</taxon>
        <taxon>Acari</taxon>
        <taxon>Acariformes</taxon>
        <taxon>Sarcoptiformes</taxon>
        <taxon>Astigmata</taxon>
        <taxon>Psoroptidia</taxon>
        <taxon>Analgoidea</taxon>
        <taxon>Pyroglyphidae</taxon>
        <taxon>Dermatophagoidinae</taxon>
        <taxon>Dermatophagoides</taxon>
    </lineage>
</organism>
<keyword evidence="10" id="KW-0805">Transcription regulation</keyword>
<keyword evidence="10" id="KW-0227">DNA damage</keyword>
<dbReference type="AlphaFoldDB" id="A0A6P6XJL9"/>
<evidence type="ECO:0000256" key="11">
    <source>
        <dbReference type="SAM" id="Coils"/>
    </source>
</evidence>
<dbReference type="Proteomes" id="UP000515146">
    <property type="component" value="Unplaced"/>
</dbReference>
<keyword evidence="6 10" id="KW-0347">Helicase</keyword>
<dbReference type="InterPro" id="IPR027238">
    <property type="entry name" value="RuvB-like"/>
</dbReference>
<proteinExistence type="inferred from homology"/>
<dbReference type="GO" id="GO:0003678">
    <property type="term" value="F:DNA helicase activity"/>
    <property type="evidence" value="ECO:0007669"/>
    <property type="project" value="UniProtKB-EC"/>
</dbReference>
<dbReference type="InterPro" id="IPR041048">
    <property type="entry name" value="RuvB-like_C"/>
</dbReference>
<dbReference type="PANTHER" id="PTHR11093">
    <property type="entry name" value="RUVB-RELATED REPTIN AND PONTIN"/>
    <property type="match status" value="1"/>
</dbReference>
<dbReference type="KEGG" id="dpte:113788332"/>
<dbReference type="FunFam" id="2.40.50.360:FF:000001">
    <property type="entry name" value="RuvB-like helicase"/>
    <property type="match status" value="1"/>
</dbReference>
<dbReference type="InterPro" id="IPR027417">
    <property type="entry name" value="P-loop_NTPase"/>
</dbReference>
<evidence type="ECO:0000256" key="8">
    <source>
        <dbReference type="ARBA" id="ARBA00023172"/>
    </source>
</evidence>
<reference evidence="14" key="1">
    <citation type="submission" date="2025-08" db="UniProtKB">
        <authorList>
            <consortium name="RefSeq"/>
        </authorList>
    </citation>
    <scope>IDENTIFICATION</scope>
    <source>
        <strain evidence="14">Airmid</strain>
    </source>
</reference>
<keyword evidence="10" id="KW-0156">Chromatin regulator</keyword>
<protein>
    <recommendedName>
        <fullName evidence="10">RuvB-like helicase</fullName>
        <ecNumber evidence="10">3.6.4.12</ecNumber>
    </recommendedName>
</protein>
<evidence type="ECO:0000256" key="10">
    <source>
        <dbReference type="RuleBase" id="RU363048"/>
    </source>
</evidence>
<dbReference type="Pfam" id="PF17856">
    <property type="entry name" value="TIP49_C"/>
    <property type="match status" value="1"/>
</dbReference>